<reference evidence="2" key="1">
    <citation type="journal article" date="2007" name="Nature">
        <title>The grapevine genome sequence suggests ancestral hexaploidization in major angiosperm phyla.</title>
        <authorList>
            <consortium name="The French-Italian Public Consortium for Grapevine Genome Characterization."/>
            <person name="Jaillon O."/>
            <person name="Aury J.-M."/>
            <person name="Noel B."/>
            <person name="Policriti A."/>
            <person name="Clepet C."/>
            <person name="Casagrande A."/>
            <person name="Choisne N."/>
            <person name="Aubourg S."/>
            <person name="Vitulo N."/>
            <person name="Jubin C."/>
            <person name="Vezzi A."/>
            <person name="Legeai F."/>
            <person name="Hugueney P."/>
            <person name="Dasilva C."/>
            <person name="Horner D."/>
            <person name="Mica E."/>
            <person name="Jublot D."/>
            <person name="Poulain J."/>
            <person name="Bruyere C."/>
            <person name="Billault A."/>
            <person name="Segurens B."/>
            <person name="Gouyvenoux M."/>
            <person name="Ugarte E."/>
            <person name="Cattonaro F."/>
            <person name="Anthouard V."/>
            <person name="Vico V."/>
            <person name="Del Fabbro C."/>
            <person name="Alaux M."/>
            <person name="Di Gaspero G."/>
            <person name="Dumas V."/>
            <person name="Felice N."/>
            <person name="Paillard S."/>
            <person name="Juman I."/>
            <person name="Moroldo M."/>
            <person name="Scalabrin S."/>
            <person name="Canaguier A."/>
            <person name="Le Clainche I."/>
            <person name="Malacrida G."/>
            <person name="Durand E."/>
            <person name="Pesole G."/>
            <person name="Laucou V."/>
            <person name="Chatelet P."/>
            <person name="Merdinoglu D."/>
            <person name="Delledonne M."/>
            <person name="Pezzotti M."/>
            <person name="Lecharny A."/>
            <person name="Scarpelli C."/>
            <person name="Artiguenave F."/>
            <person name="Pe M.E."/>
            <person name="Valle G."/>
            <person name="Morgante M."/>
            <person name="Caboche M."/>
            <person name="Adam-Blondon A.-F."/>
            <person name="Weissenbach J."/>
            <person name="Quetier F."/>
            <person name="Wincker P."/>
        </authorList>
    </citation>
    <scope>NUCLEOTIDE SEQUENCE [LARGE SCALE GENOMIC DNA]</scope>
    <source>
        <strain evidence="2">cv. Pinot noir / PN40024</strain>
    </source>
</reference>
<dbReference type="HOGENOM" id="CLU_3434293_0_0_1"/>
<evidence type="ECO:0000313" key="1">
    <source>
        <dbReference type="EMBL" id="CBI39608.3"/>
    </source>
</evidence>
<protein>
    <submittedName>
        <fullName evidence="1">Uncharacterized protein</fullName>
    </submittedName>
</protein>
<sequence>MVQIVDLSRWRTLPL</sequence>
<evidence type="ECO:0000313" key="2">
    <source>
        <dbReference type="Proteomes" id="UP000009183"/>
    </source>
</evidence>
<proteinExistence type="predicted"/>
<dbReference type="InParanoid" id="D7UA44"/>
<gene>
    <name evidence="1" type="ordered locus">VIT_14s0060g01020</name>
</gene>
<name>D7UA44_VITVI</name>
<accession>D7UA44</accession>
<dbReference type="EMBL" id="FN596746">
    <property type="protein sequence ID" value="CBI39608.3"/>
    <property type="molecule type" value="Genomic_DNA"/>
</dbReference>
<organism evidence="1 2">
    <name type="scientific">Vitis vinifera</name>
    <name type="common">Grape</name>
    <dbReference type="NCBI Taxonomy" id="29760"/>
    <lineage>
        <taxon>Eukaryota</taxon>
        <taxon>Viridiplantae</taxon>
        <taxon>Streptophyta</taxon>
        <taxon>Embryophyta</taxon>
        <taxon>Tracheophyta</taxon>
        <taxon>Spermatophyta</taxon>
        <taxon>Magnoliopsida</taxon>
        <taxon>eudicotyledons</taxon>
        <taxon>Gunneridae</taxon>
        <taxon>Pentapetalae</taxon>
        <taxon>rosids</taxon>
        <taxon>Vitales</taxon>
        <taxon>Vitaceae</taxon>
        <taxon>Viteae</taxon>
        <taxon>Vitis</taxon>
    </lineage>
</organism>
<keyword evidence="2" id="KW-1185">Reference proteome</keyword>
<dbReference type="Proteomes" id="UP000009183">
    <property type="component" value="Chromosome 14"/>
</dbReference>